<dbReference type="PRINTS" id="PR01021">
    <property type="entry name" value="OMPADOMAIN"/>
</dbReference>
<evidence type="ECO:0000256" key="1">
    <source>
        <dbReference type="ARBA" id="ARBA00004442"/>
    </source>
</evidence>
<dbReference type="Gene3D" id="3.30.1330.60">
    <property type="entry name" value="OmpA-like domain"/>
    <property type="match status" value="1"/>
</dbReference>
<organism evidence="6 7">
    <name type="scientific">Balneatrix alpica</name>
    <dbReference type="NCBI Taxonomy" id="75684"/>
    <lineage>
        <taxon>Bacteria</taxon>
        <taxon>Pseudomonadati</taxon>
        <taxon>Pseudomonadota</taxon>
        <taxon>Gammaproteobacteria</taxon>
        <taxon>Oceanospirillales</taxon>
        <taxon>Balneatrichaceae</taxon>
        <taxon>Balneatrix</taxon>
    </lineage>
</organism>
<dbReference type="CDD" id="cd07185">
    <property type="entry name" value="OmpA_C-like"/>
    <property type="match status" value="1"/>
</dbReference>
<feature type="chain" id="PRO_5046869828" evidence="4">
    <location>
        <begin position="22"/>
        <end position="305"/>
    </location>
</feature>
<gene>
    <name evidence="6" type="ORF">ACFFLH_04105</name>
</gene>
<evidence type="ECO:0000313" key="7">
    <source>
        <dbReference type="Proteomes" id="UP001589628"/>
    </source>
</evidence>
<dbReference type="InterPro" id="IPR050330">
    <property type="entry name" value="Bact_OuterMem_StrucFunc"/>
</dbReference>
<dbReference type="PANTHER" id="PTHR30329">
    <property type="entry name" value="STATOR ELEMENT OF FLAGELLAR MOTOR COMPLEX"/>
    <property type="match status" value="1"/>
</dbReference>
<sequence>MGILRGLALCLALLVSLPAQAVTFAAGLENTQWQLDQSPFMCRLSHNIPAFGEVVFEHEAGEPLKFYLEALQREMLQGSAELVAEAPAWRPGEPTARIGKVNLNEGERAGVASREAELMLASLYQGKVPTFSAPQWRGSNETLRVQVSSVNFKAAYQDYMGCVAQLLPVNFRQIARTAVLFNAAEWELSDAAKERLKVMAHYLSVDKEVHSIYIDGHSDSQGRRLLNRDLSKKRAQEVTAFLVKLGIPENMIITRFHGERYPVVDNKTPENRARNRRVTIRLDREDQELGLDSGQAQVVEQAEGN</sequence>
<evidence type="ECO:0000256" key="3">
    <source>
        <dbReference type="PROSITE-ProRule" id="PRU00473"/>
    </source>
</evidence>
<protein>
    <submittedName>
        <fullName evidence="6">OmpA family protein</fullName>
    </submittedName>
</protein>
<evidence type="ECO:0000313" key="6">
    <source>
        <dbReference type="EMBL" id="MFB9885587.1"/>
    </source>
</evidence>
<feature type="domain" description="OmpA-like" evidence="5">
    <location>
        <begin position="169"/>
        <end position="286"/>
    </location>
</feature>
<dbReference type="Gene3D" id="2.60.40.2540">
    <property type="match status" value="1"/>
</dbReference>
<dbReference type="InterPro" id="IPR041544">
    <property type="entry name" value="MotY_N"/>
</dbReference>
<comment type="subcellular location">
    <subcellularLocation>
        <location evidence="1">Cell outer membrane</location>
    </subcellularLocation>
</comment>
<feature type="signal peptide" evidence="4">
    <location>
        <begin position="1"/>
        <end position="21"/>
    </location>
</feature>
<accession>A0ABV5Z8M3</accession>
<evidence type="ECO:0000256" key="2">
    <source>
        <dbReference type="ARBA" id="ARBA00023136"/>
    </source>
</evidence>
<keyword evidence="4" id="KW-0732">Signal</keyword>
<evidence type="ECO:0000259" key="5">
    <source>
        <dbReference type="PROSITE" id="PS51123"/>
    </source>
</evidence>
<reference evidence="6 7" key="1">
    <citation type="submission" date="2024-09" db="EMBL/GenBank/DDBJ databases">
        <authorList>
            <person name="Sun Q."/>
            <person name="Mori K."/>
        </authorList>
    </citation>
    <scope>NUCLEOTIDE SEQUENCE [LARGE SCALE GENOMIC DNA]</scope>
    <source>
        <strain evidence="6 7">ATCC 51285</strain>
    </source>
</reference>
<dbReference type="PROSITE" id="PS51123">
    <property type="entry name" value="OMPA_2"/>
    <property type="match status" value="1"/>
</dbReference>
<dbReference type="PRINTS" id="PR01023">
    <property type="entry name" value="NAFLGMOTY"/>
</dbReference>
<dbReference type="EMBL" id="JBHLZN010000001">
    <property type="protein sequence ID" value="MFB9885587.1"/>
    <property type="molecule type" value="Genomic_DNA"/>
</dbReference>
<keyword evidence="2 3" id="KW-0472">Membrane</keyword>
<dbReference type="Proteomes" id="UP001589628">
    <property type="component" value="Unassembled WGS sequence"/>
</dbReference>
<dbReference type="Pfam" id="PF18393">
    <property type="entry name" value="MotY_N"/>
    <property type="match status" value="1"/>
</dbReference>
<name>A0ABV5Z8M3_9GAMM</name>
<dbReference type="SUPFAM" id="SSF103088">
    <property type="entry name" value="OmpA-like"/>
    <property type="match status" value="1"/>
</dbReference>
<evidence type="ECO:0000256" key="4">
    <source>
        <dbReference type="SAM" id="SignalP"/>
    </source>
</evidence>
<dbReference type="Pfam" id="PF00691">
    <property type="entry name" value="OmpA"/>
    <property type="match status" value="1"/>
</dbReference>
<dbReference type="RefSeq" id="WP_081414461.1">
    <property type="nucleotide sequence ID" value="NZ_JAUESS010000005.1"/>
</dbReference>
<proteinExistence type="predicted"/>
<dbReference type="InterPro" id="IPR006664">
    <property type="entry name" value="OMP_bac"/>
</dbReference>
<dbReference type="PANTHER" id="PTHR30329:SF17">
    <property type="entry name" value="LIPOPROTEIN YFIB-RELATED"/>
    <property type="match status" value="1"/>
</dbReference>
<keyword evidence="7" id="KW-1185">Reference proteome</keyword>
<dbReference type="InterPro" id="IPR006665">
    <property type="entry name" value="OmpA-like"/>
</dbReference>
<dbReference type="InterPro" id="IPR036737">
    <property type="entry name" value="OmpA-like_sf"/>
</dbReference>
<comment type="caution">
    <text evidence="6">The sequence shown here is derived from an EMBL/GenBank/DDBJ whole genome shotgun (WGS) entry which is preliminary data.</text>
</comment>